<evidence type="ECO:0000313" key="4">
    <source>
        <dbReference type="Proteomes" id="UP000276829"/>
    </source>
</evidence>
<evidence type="ECO:0000313" key="3">
    <source>
        <dbReference type="EMBL" id="RMM70204.1"/>
    </source>
</evidence>
<reference evidence="4 5" key="1">
    <citation type="submission" date="2018-08" db="EMBL/GenBank/DDBJ databases">
        <title>Recombination of ecologically and evolutionarily significant loci maintains genetic cohesion in the Pseudomonas syringae species complex.</title>
        <authorList>
            <person name="Dillon M."/>
            <person name="Thakur S."/>
            <person name="Almeida R.N.D."/>
            <person name="Weir B.S."/>
            <person name="Guttman D.S."/>
        </authorList>
    </citation>
    <scope>NUCLEOTIDE SEQUENCE [LARGE SCALE GENOMIC DNA]</scope>
    <source>
        <strain evidence="3 4">ICMP 4324</strain>
        <strain evidence="2 5">ICMP 4332</strain>
    </source>
</reference>
<dbReference type="Proteomes" id="UP000279057">
    <property type="component" value="Unassembled WGS sequence"/>
</dbReference>
<name>A0A3M3G9U9_PSESG</name>
<evidence type="ECO:0000313" key="2">
    <source>
        <dbReference type="EMBL" id="RMM62924.1"/>
    </source>
</evidence>
<dbReference type="Proteomes" id="UP000276829">
    <property type="component" value="Unassembled WGS sequence"/>
</dbReference>
<gene>
    <name evidence="3" type="ORF">ALQ73_02003</name>
    <name evidence="2" type="ORF">ALQ74_01994</name>
</gene>
<protein>
    <submittedName>
        <fullName evidence="3">Transposase</fullName>
    </submittedName>
</protein>
<dbReference type="EMBL" id="RBON01000118">
    <property type="protein sequence ID" value="RMM70204.1"/>
    <property type="molecule type" value="Genomic_DNA"/>
</dbReference>
<accession>A0A3M3G9U9</accession>
<proteinExistence type="predicted"/>
<dbReference type="AlphaFoldDB" id="A0A3M3G9U9"/>
<dbReference type="EMBL" id="RBOM01000180">
    <property type="protein sequence ID" value="RMM62924.1"/>
    <property type="molecule type" value="Genomic_DNA"/>
</dbReference>
<sequence>MLPAILAVTNGYLQEKVLSLRRGTIVDATIIHTPDSTKNKDGERNPERHRPRKVINISLA</sequence>
<feature type="compositionally biased region" description="Basic and acidic residues" evidence="1">
    <location>
        <begin position="35"/>
        <end position="48"/>
    </location>
</feature>
<organism evidence="3 4">
    <name type="scientific">Pseudomonas savastanoi pv. glycinea</name>
    <name type="common">Pseudomonas syringae pv. glycinea</name>
    <dbReference type="NCBI Taxonomy" id="318"/>
    <lineage>
        <taxon>Bacteria</taxon>
        <taxon>Pseudomonadati</taxon>
        <taxon>Pseudomonadota</taxon>
        <taxon>Gammaproteobacteria</taxon>
        <taxon>Pseudomonadales</taxon>
        <taxon>Pseudomonadaceae</taxon>
        <taxon>Pseudomonas</taxon>
    </lineage>
</organism>
<feature type="region of interest" description="Disordered" evidence="1">
    <location>
        <begin position="33"/>
        <end position="60"/>
    </location>
</feature>
<comment type="caution">
    <text evidence="3">The sequence shown here is derived from an EMBL/GenBank/DDBJ whole genome shotgun (WGS) entry which is preliminary data.</text>
</comment>
<evidence type="ECO:0000256" key="1">
    <source>
        <dbReference type="SAM" id="MobiDB-lite"/>
    </source>
</evidence>
<evidence type="ECO:0000313" key="5">
    <source>
        <dbReference type="Proteomes" id="UP000279057"/>
    </source>
</evidence>